<dbReference type="Pfam" id="PF00724">
    <property type="entry name" value="Oxidored_FMN"/>
    <property type="match status" value="1"/>
</dbReference>
<keyword evidence="3" id="KW-0560">Oxidoreductase</keyword>
<dbReference type="SUPFAM" id="SSF51395">
    <property type="entry name" value="FMN-linked oxidoreductases"/>
    <property type="match status" value="1"/>
</dbReference>
<dbReference type="GO" id="GO:0010181">
    <property type="term" value="F:FMN binding"/>
    <property type="evidence" value="ECO:0007669"/>
    <property type="project" value="InterPro"/>
</dbReference>
<dbReference type="Proteomes" id="UP000198417">
    <property type="component" value="Unassembled WGS sequence"/>
</dbReference>
<evidence type="ECO:0000256" key="2">
    <source>
        <dbReference type="ARBA" id="ARBA00005979"/>
    </source>
</evidence>
<accession>A0A238V288</accession>
<gene>
    <name evidence="5" type="ORF">SAMN06265370_101538</name>
</gene>
<dbReference type="EMBL" id="FZNN01000001">
    <property type="protein sequence ID" value="SNR28550.1"/>
    <property type="molecule type" value="Genomic_DNA"/>
</dbReference>
<name>A0A238V288_9RHOB</name>
<dbReference type="NCBIfam" id="NF007899">
    <property type="entry name" value="PRK10605.1"/>
    <property type="match status" value="1"/>
</dbReference>
<dbReference type="PANTHER" id="PTHR22893:SF91">
    <property type="entry name" value="NADPH DEHYDROGENASE 2-RELATED"/>
    <property type="match status" value="1"/>
</dbReference>
<sequence length="369" mass="40182">MTEHALFTPFTAGKIALKNRIVMAPLTRSRARPEDDTPYDIHVAYYTQRASAGLIITEASQITPEGKGYAWTPGIYSDAQVDAWKRVTDSVHAAGGKIVMQLWHVGRVSHTSLQEGGKKPVAPSAIAAGVQTFDGTQSLDTSEPRALELSEIPRIVAEYRHAAENAKKAGFDGVELHAANGYLLDQFMKDGTNKRDDSYGGSLENRTRLTFEVLDAIFQVWGPGRVGIRLSPFSGANGATDSDPSKLAEFVVSKLANYDLAYLHMIEGQTGGPREWPNETNMDDLKSTFGGVWMGNNGYDRELAIKAVDEGHADLVAFGVPFIANPDLAHRLEIDAPLNAPDRSTFYGGGAKGYTDYPFLTEEEIKKAS</sequence>
<dbReference type="FunFam" id="3.20.20.70:FF:000059">
    <property type="entry name" value="N-ethylmaleimide reductase, FMN-linked"/>
    <property type="match status" value="1"/>
</dbReference>
<reference evidence="5 6" key="1">
    <citation type="submission" date="2017-06" db="EMBL/GenBank/DDBJ databases">
        <authorList>
            <person name="Kim H.J."/>
            <person name="Triplett B.A."/>
        </authorList>
    </citation>
    <scope>NUCLEOTIDE SEQUENCE [LARGE SCALE GENOMIC DNA]</scope>
    <source>
        <strain evidence="5 6">DSM 29052</strain>
    </source>
</reference>
<dbReference type="GO" id="GO:0005829">
    <property type="term" value="C:cytosol"/>
    <property type="evidence" value="ECO:0007669"/>
    <property type="project" value="TreeGrafter"/>
</dbReference>
<evidence type="ECO:0000313" key="5">
    <source>
        <dbReference type="EMBL" id="SNR28550.1"/>
    </source>
</evidence>
<dbReference type="OrthoDB" id="9784632at2"/>
<organism evidence="5 6">
    <name type="scientific">Puniceibacterium sediminis</name>
    <dbReference type="NCBI Taxonomy" id="1608407"/>
    <lineage>
        <taxon>Bacteria</taxon>
        <taxon>Pseudomonadati</taxon>
        <taxon>Pseudomonadota</taxon>
        <taxon>Alphaproteobacteria</taxon>
        <taxon>Rhodobacterales</taxon>
        <taxon>Paracoccaceae</taxon>
        <taxon>Puniceibacterium</taxon>
    </lineage>
</organism>
<dbReference type="AlphaFoldDB" id="A0A238V288"/>
<dbReference type="InterPro" id="IPR045247">
    <property type="entry name" value="Oye-like"/>
</dbReference>
<comment type="similarity">
    <text evidence="2">Belongs to the NADH:flavin oxidoreductase/NADH oxidase family.</text>
</comment>
<dbReference type="PANTHER" id="PTHR22893">
    <property type="entry name" value="NADH OXIDOREDUCTASE-RELATED"/>
    <property type="match status" value="1"/>
</dbReference>
<evidence type="ECO:0000313" key="6">
    <source>
        <dbReference type="Proteomes" id="UP000198417"/>
    </source>
</evidence>
<protein>
    <submittedName>
        <fullName evidence="5">N-ethylmaleimide reductase</fullName>
    </submittedName>
</protein>
<dbReference type="Gene3D" id="3.20.20.70">
    <property type="entry name" value="Aldolase class I"/>
    <property type="match status" value="1"/>
</dbReference>
<dbReference type="InterPro" id="IPR013785">
    <property type="entry name" value="Aldolase_TIM"/>
</dbReference>
<dbReference type="InterPro" id="IPR001155">
    <property type="entry name" value="OxRdtase_FMN_N"/>
</dbReference>
<dbReference type="CDD" id="cd02933">
    <property type="entry name" value="OYE_like_FMN"/>
    <property type="match status" value="1"/>
</dbReference>
<dbReference type="GO" id="GO:0016628">
    <property type="term" value="F:oxidoreductase activity, acting on the CH-CH group of donors, NAD or NADP as acceptor"/>
    <property type="evidence" value="ECO:0007669"/>
    <property type="project" value="UniProtKB-ARBA"/>
</dbReference>
<evidence type="ECO:0000256" key="1">
    <source>
        <dbReference type="ARBA" id="ARBA00001917"/>
    </source>
</evidence>
<evidence type="ECO:0000256" key="3">
    <source>
        <dbReference type="ARBA" id="ARBA00023002"/>
    </source>
</evidence>
<keyword evidence="6" id="KW-1185">Reference proteome</keyword>
<comment type="cofactor">
    <cofactor evidence="1">
        <name>FMN</name>
        <dbReference type="ChEBI" id="CHEBI:58210"/>
    </cofactor>
</comment>
<dbReference type="RefSeq" id="WP_089268948.1">
    <property type="nucleotide sequence ID" value="NZ_FZNN01000001.1"/>
</dbReference>
<proteinExistence type="inferred from homology"/>
<feature type="domain" description="NADH:flavin oxidoreductase/NADH oxidase N-terminal" evidence="4">
    <location>
        <begin position="6"/>
        <end position="338"/>
    </location>
</feature>
<evidence type="ECO:0000259" key="4">
    <source>
        <dbReference type="Pfam" id="PF00724"/>
    </source>
</evidence>